<comment type="catalytic activity">
    <reaction evidence="8">
        <text>guanine + H2O + H(+) = xanthine + NH4(+)</text>
        <dbReference type="Rhea" id="RHEA:14665"/>
        <dbReference type="ChEBI" id="CHEBI:15377"/>
        <dbReference type="ChEBI" id="CHEBI:15378"/>
        <dbReference type="ChEBI" id="CHEBI:16235"/>
        <dbReference type="ChEBI" id="CHEBI:17712"/>
        <dbReference type="ChEBI" id="CHEBI:28938"/>
        <dbReference type="EC" id="3.5.4.3"/>
    </reaction>
</comment>
<reference evidence="11" key="2">
    <citation type="submission" date="2007-05" db="EMBL/GenBank/DDBJ databases">
        <title>The complete genome sequence of Pelotomaculum thermopropionicum.</title>
        <authorList>
            <person name="Kosaka T."/>
            <person name="Kato S."/>
            <person name="Shimoyama T."/>
            <person name="Ishii S."/>
            <person name="Asami H."/>
            <person name="Watanabe K."/>
        </authorList>
    </citation>
    <scope>NUCLEOTIDE SEQUENCE</scope>
    <source>
        <strain evidence="11">SI</strain>
    </source>
</reference>
<dbReference type="GO" id="GO:0008892">
    <property type="term" value="F:guanine deaminase activity"/>
    <property type="evidence" value="ECO:0007669"/>
    <property type="project" value="UniProtKB-UniRule"/>
</dbReference>
<dbReference type="EC" id="3.5.4.3" evidence="3 7"/>
<evidence type="ECO:0000256" key="3">
    <source>
        <dbReference type="ARBA" id="ARBA00012781"/>
    </source>
</evidence>
<accession>A5CZP9</accession>
<comment type="cofactor">
    <cofactor evidence="8">
        <name>Zn(2+)</name>
        <dbReference type="ChEBI" id="CHEBI:29105"/>
    </cofactor>
    <text evidence="8">Binds 1 zinc ion per subunit.</text>
</comment>
<dbReference type="eggNOG" id="COG0402">
    <property type="taxonomic scope" value="Bacteria"/>
</dbReference>
<evidence type="ECO:0000256" key="1">
    <source>
        <dbReference type="ARBA" id="ARBA00004984"/>
    </source>
</evidence>
<keyword evidence="4 8" id="KW-0479">Metal-binding</keyword>
<dbReference type="EMBL" id="AP009389">
    <property type="protein sequence ID" value="BAF60540.1"/>
    <property type="molecule type" value="Genomic_DNA"/>
</dbReference>
<evidence type="ECO:0000256" key="5">
    <source>
        <dbReference type="ARBA" id="ARBA00022801"/>
    </source>
</evidence>
<comment type="function">
    <text evidence="8">Catalyzes the hydrolytic deamination of guanine, producing xanthine and ammonia.</text>
</comment>
<dbReference type="EMBL" id="AP009389">
    <property type="protein sequence ID" value="BAF60500.1"/>
    <property type="molecule type" value="Genomic_DNA"/>
</dbReference>
<dbReference type="GO" id="GO:0006147">
    <property type="term" value="P:guanine catabolic process"/>
    <property type="evidence" value="ECO:0007669"/>
    <property type="project" value="UniProtKB-UniRule"/>
</dbReference>
<dbReference type="Gene3D" id="2.30.40.10">
    <property type="entry name" value="Urease, subunit C, domain 1"/>
    <property type="match status" value="1"/>
</dbReference>
<dbReference type="Gene3D" id="3.20.20.140">
    <property type="entry name" value="Metal-dependent hydrolases"/>
    <property type="match status" value="1"/>
</dbReference>
<comment type="pathway">
    <text evidence="1 8">Purine metabolism; guanine degradation; xanthine from guanine: step 1/1.</text>
</comment>
<dbReference type="InterPro" id="IPR032466">
    <property type="entry name" value="Metal_Hydrolase"/>
</dbReference>
<keyword evidence="12" id="KW-1185">Reference proteome</keyword>
<reference evidence="11" key="1">
    <citation type="journal article" date="2006" name="J. Bacteriol.">
        <title>Reconstruction and regulation of the central catabolic pathway in the thermophilic propionate-oxidizing syntroph Pelotomaculum thermopropionicum.</title>
        <authorList>
            <person name="Kosaka T."/>
            <person name="Uchiyama T."/>
            <person name="Ishii S."/>
            <person name="Enoki M."/>
            <person name="Imachi H."/>
            <person name="Kamagata Y."/>
            <person name="Ohashi A."/>
            <person name="Harada H."/>
            <person name="Ikenaga H."/>
            <person name="Watanabe K."/>
        </authorList>
    </citation>
    <scope>NUCLEOTIDE SEQUENCE</scope>
    <source>
        <strain evidence="11">SI</strain>
    </source>
</reference>
<dbReference type="GO" id="GO:0008270">
    <property type="term" value="F:zinc ion binding"/>
    <property type="evidence" value="ECO:0007669"/>
    <property type="project" value="UniProtKB-UniRule"/>
</dbReference>
<evidence type="ECO:0000256" key="7">
    <source>
        <dbReference type="NCBIfam" id="TIGR02967"/>
    </source>
</evidence>
<evidence type="ECO:0000256" key="8">
    <source>
        <dbReference type="RuleBase" id="RU366009"/>
    </source>
</evidence>
<dbReference type="InterPro" id="IPR051607">
    <property type="entry name" value="Metallo-dep_hydrolases"/>
</dbReference>
<keyword evidence="5 8" id="KW-0378">Hydrolase</keyword>
<dbReference type="KEGG" id="pth:PTH_2319"/>
<evidence type="ECO:0000313" key="11">
    <source>
        <dbReference type="EMBL" id="BAF60540.1"/>
    </source>
</evidence>
<dbReference type="GO" id="GO:0005829">
    <property type="term" value="C:cytosol"/>
    <property type="evidence" value="ECO:0007669"/>
    <property type="project" value="TreeGrafter"/>
</dbReference>
<dbReference type="InterPro" id="IPR011059">
    <property type="entry name" value="Metal-dep_hydrolase_composite"/>
</dbReference>
<sequence>MGQQIFKGNIIFTPSPEELKICAKSHIVVEDGTVEGIYERLPEKYGHAPVKDYGERLILPGFVDLHVHAAQFYQCGLGLDRELIDWLSDCTFPAESRFSDPVYAREAYSLFADELIRQGTARACIFATIHKESTGLLFEILQEKGIGAFVGKVNMDRNCPGFLREETEVSIEETEELIIQYGGHPLVKPILTPRFAPSCSGKLLAAIGELAEKYNLPVQSHLAENRREVEWVRELFPSRPTYSDVYFDSGLFGQTPTLMAHGIYLTDRELGLIKDNGVVLVHCPESNINLASGIMPVRKWLGRGIRAGLGSDVGAGHTLAMSKAVVRAIQLSKLMKFFDPWAKPLTIAEAFYMATKGGGSFFGKVGSFEKGYSFDAIVVEDDPRIAGRLSLEEQFQRFLYTGDDRNIIARFVRGRQVG</sequence>
<dbReference type="Pfam" id="PF01979">
    <property type="entry name" value="Amidohydro_1"/>
    <property type="match status" value="1"/>
</dbReference>
<name>A5CZP9_PELTS</name>
<reference evidence="12" key="3">
    <citation type="journal article" date="2008" name="Genome Res.">
        <title>The genome of Pelotomaculum thermopropionicum reveals niche-associated evolution in anaerobic microbiota.</title>
        <authorList>
            <person name="Kosaka T."/>
            <person name="Kato S."/>
            <person name="Shimoyama T."/>
            <person name="Ishii S."/>
            <person name="Abe T."/>
            <person name="Watanabe K."/>
        </authorList>
    </citation>
    <scope>NUCLEOTIDE SEQUENCE [LARGE SCALE GENOMIC DNA]</scope>
    <source>
        <strain evidence="12">DSM 13744 / JCM 10971 / SI</strain>
    </source>
</reference>
<gene>
    <name evidence="11" type="primary">SsnA</name>
    <name evidence="10" type="ordered locus">PTH_2319</name>
    <name evidence="11" type="ordered locus">PTH_2359</name>
</gene>
<comment type="similarity">
    <text evidence="2 8">Belongs to the metallo-dependent hydrolases superfamily. ATZ/TRZ family.</text>
</comment>
<keyword evidence="6 8" id="KW-0862">Zinc</keyword>
<dbReference type="PANTHER" id="PTHR11271:SF6">
    <property type="entry name" value="GUANINE DEAMINASE"/>
    <property type="match status" value="1"/>
</dbReference>
<evidence type="ECO:0000259" key="9">
    <source>
        <dbReference type="Pfam" id="PF01979"/>
    </source>
</evidence>
<dbReference type="InterPro" id="IPR014311">
    <property type="entry name" value="Guanine_deaminase"/>
</dbReference>
<evidence type="ECO:0000256" key="4">
    <source>
        <dbReference type="ARBA" id="ARBA00022723"/>
    </source>
</evidence>
<dbReference type="SUPFAM" id="SSF51556">
    <property type="entry name" value="Metallo-dependent hydrolases"/>
    <property type="match status" value="1"/>
</dbReference>
<dbReference type="KEGG" id="pth:PTH_2359"/>
<dbReference type="PANTHER" id="PTHR11271">
    <property type="entry name" value="GUANINE DEAMINASE"/>
    <property type="match status" value="1"/>
</dbReference>
<dbReference type="HOGENOM" id="CLU_012358_0_1_9"/>
<evidence type="ECO:0000256" key="6">
    <source>
        <dbReference type="ARBA" id="ARBA00022833"/>
    </source>
</evidence>
<feature type="domain" description="Amidohydrolase-related" evidence="9">
    <location>
        <begin position="58"/>
        <end position="417"/>
    </location>
</feature>
<protein>
    <recommendedName>
        <fullName evidence="3 7">Guanine deaminase</fullName>
        <shortName evidence="8">Guanase</shortName>
        <ecNumber evidence="3 7">3.5.4.3</ecNumber>
    </recommendedName>
    <alternativeName>
        <fullName evidence="8">Guanine aminohydrolase</fullName>
    </alternativeName>
</protein>
<dbReference type="STRING" id="370438.PTH_2319"/>
<dbReference type="NCBIfam" id="TIGR02967">
    <property type="entry name" value="guan_deamin"/>
    <property type="match status" value="1"/>
</dbReference>
<dbReference type="UniPathway" id="UPA00603">
    <property type="reaction ID" value="UER00660"/>
</dbReference>
<evidence type="ECO:0000256" key="2">
    <source>
        <dbReference type="ARBA" id="ARBA00006745"/>
    </source>
</evidence>
<dbReference type="SUPFAM" id="SSF51338">
    <property type="entry name" value="Composite domain of metallo-dependent hydrolases"/>
    <property type="match status" value="2"/>
</dbReference>
<dbReference type="InterPro" id="IPR006680">
    <property type="entry name" value="Amidohydro-rel"/>
</dbReference>
<dbReference type="AlphaFoldDB" id="A5CZP9"/>
<evidence type="ECO:0000313" key="10">
    <source>
        <dbReference type="EMBL" id="BAF60500.1"/>
    </source>
</evidence>
<evidence type="ECO:0000313" key="12">
    <source>
        <dbReference type="Proteomes" id="UP000006556"/>
    </source>
</evidence>
<dbReference type="Proteomes" id="UP000006556">
    <property type="component" value="Chromosome"/>
</dbReference>
<organism evidence="11 12">
    <name type="scientific">Pelotomaculum thermopropionicum (strain DSM 13744 / JCM 10971 / SI)</name>
    <dbReference type="NCBI Taxonomy" id="370438"/>
    <lineage>
        <taxon>Bacteria</taxon>
        <taxon>Bacillati</taxon>
        <taxon>Bacillota</taxon>
        <taxon>Clostridia</taxon>
        <taxon>Eubacteriales</taxon>
        <taxon>Desulfotomaculaceae</taxon>
        <taxon>Pelotomaculum</taxon>
    </lineage>
</organism>
<proteinExistence type="inferred from homology"/>